<dbReference type="Proteomes" id="UP000238348">
    <property type="component" value="Chromosome"/>
</dbReference>
<name>A0A2L0F029_SORCE</name>
<feature type="transmembrane region" description="Helical" evidence="7">
    <location>
        <begin position="211"/>
        <end position="230"/>
    </location>
</feature>
<evidence type="ECO:0000256" key="1">
    <source>
        <dbReference type="ARBA" id="ARBA00004651"/>
    </source>
</evidence>
<reference evidence="8 9" key="1">
    <citation type="submission" date="2015-09" db="EMBL/GenBank/DDBJ databases">
        <title>Sorangium comparison.</title>
        <authorList>
            <person name="Zaburannyi N."/>
            <person name="Bunk B."/>
            <person name="Overmann J."/>
            <person name="Mueller R."/>
        </authorList>
    </citation>
    <scope>NUCLEOTIDE SEQUENCE [LARGE SCALE GENOMIC DNA]</scope>
    <source>
        <strain evidence="8 9">So ce26</strain>
    </source>
</reference>
<dbReference type="InterPro" id="IPR017039">
    <property type="entry name" value="Virul_fac_BrkB"/>
</dbReference>
<feature type="transmembrane region" description="Helical" evidence="7">
    <location>
        <begin position="21"/>
        <end position="47"/>
    </location>
</feature>
<dbReference type="PANTHER" id="PTHR30213:SF1">
    <property type="entry name" value="INNER MEMBRANE PROTEIN YHJD"/>
    <property type="match status" value="1"/>
</dbReference>
<evidence type="ECO:0000256" key="7">
    <source>
        <dbReference type="SAM" id="Phobius"/>
    </source>
</evidence>
<dbReference type="EMBL" id="CP012673">
    <property type="protein sequence ID" value="AUX44886.1"/>
    <property type="molecule type" value="Genomic_DNA"/>
</dbReference>
<keyword evidence="3 7" id="KW-0812">Transmembrane</keyword>
<dbReference type="PIRSF" id="PIRSF035875">
    <property type="entry name" value="RNase_BN"/>
    <property type="match status" value="1"/>
</dbReference>
<dbReference type="NCBIfam" id="TIGR00765">
    <property type="entry name" value="yihY_not_rbn"/>
    <property type="match status" value="1"/>
</dbReference>
<organism evidence="8 9">
    <name type="scientific">Sorangium cellulosum</name>
    <name type="common">Polyangium cellulosum</name>
    <dbReference type="NCBI Taxonomy" id="56"/>
    <lineage>
        <taxon>Bacteria</taxon>
        <taxon>Pseudomonadati</taxon>
        <taxon>Myxococcota</taxon>
        <taxon>Polyangia</taxon>
        <taxon>Polyangiales</taxon>
        <taxon>Polyangiaceae</taxon>
        <taxon>Sorangium</taxon>
    </lineage>
</organism>
<dbReference type="AlphaFoldDB" id="A0A2L0F029"/>
<feature type="region of interest" description="Disordered" evidence="6">
    <location>
        <begin position="286"/>
        <end position="305"/>
    </location>
</feature>
<feature type="transmembrane region" description="Helical" evidence="7">
    <location>
        <begin position="141"/>
        <end position="165"/>
    </location>
</feature>
<evidence type="ECO:0000256" key="2">
    <source>
        <dbReference type="ARBA" id="ARBA00022475"/>
    </source>
</evidence>
<sequence>MWRELWRLLKASAREWWKDDTFRLASSLAFYTIFSLAPVLLIAIYLVERVLSTWNAAAAIAGQVSALVGDDGGRVIEQIARNAQTFRGDAWTVIAGVSTLLFGSTVFFAELQAALNQIWGVKPDPRRGVVLRLVRDRVLSFAMAVSIGFLLLVSLVLSAALHALQAYMGGLLPGWGVAWQISNTILSVALSTALFALIYKILPDAKIRWSDVWIGALATAVLFAVGKYLIGAYLGRVALGSAYGAAGSFVVFLIWIYYSALICFYGAEFTQVYARRHGGRIEPKEGAVLRGEEPRSPAAGSGAGG</sequence>
<protein>
    <submittedName>
        <fullName evidence="8">Uncharacterized protein</fullName>
    </submittedName>
</protein>
<keyword evidence="4 7" id="KW-1133">Transmembrane helix</keyword>
<feature type="compositionally biased region" description="Basic and acidic residues" evidence="6">
    <location>
        <begin position="286"/>
        <end position="295"/>
    </location>
</feature>
<accession>A0A2L0F029</accession>
<evidence type="ECO:0000256" key="3">
    <source>
        <dbReference type="ARBA" id="ARBA00022692"/>
    </source>
</evidence>
<keyword evidence="5 7" id="KW-0472">Membrane</keyword>
<feature type="transmembrane region" description="Helical" evidence="7">
    <location>
        <begin position="90"/>
        <end position="109"/>
    </location>
</feature>
<evidence type="ECO:0000256" key="4">
    <source>
        <dbReference type="ARBA" id="ARBA00022989"/>
    </source>
</evidence>
<dbReference type="OrthoDB" id="9808671at2"/>
<feature type="transmembrane region" description="Helical" evidence="7">
    <location>
        <begin position="177"/>
        <end position="199"/>
    </location>
</feature>
<dbReference type="GO" id="GO:0005886">
    <property type="term" value="C:plasma membrane"/>
    <property type="evidence" value="ECO:0007669"/>
    <property type="project" value="UniProtKB-SubCell"/>
</dbReference>
<dbReference type="RefSeq" id="WP_104983349.1">
    <property type="nucleotide sequence ID" value="NZ_CP012673.1"/>
</dbReference>
<proteinExistence type="predicted"/>
<evidence type="ECO:0000313" key="8">
    <source>
        <dbReference type="EMBL" id="AUX44886.1"/>
    </source>
</evidence>
<keyword evidence="2" id="KW-1003">Cell membrane</keyword>
<comment type="subcellular location">
    <subcellularLocation>
        <location evidence="1">Cell membrane</location>
        <topology evidence="1">Multi-pass membrane protein</topology>
    </subcellularLocation>
</comment>
<gene>
    <name evidence="8" type="ORF">SOCE26_063560</name>
</gene>
<evidence type="ECO:0000313" key="9">
    <source>
        <dbReference type="Proteomes" id="UP000238348"/>
    </source>
</evidence>
<evidence type="ECO:0000256" key="6">
    <source>
        <dbReference type="SAM" id="MobiDB-lite"/>
    </source>
</evidence>
<evidence type="ECO:0000256" key="5">
    <source>
        <dbReference type="ARBA" id="ARBA00023136"/>
    </source>
</evidence>
<dbReference type="Pfam" id="PF03631">
    <property type="entry name" value="Virul_fac_BrkB"/>
    <property type="match status" value="1"/>
</dbReference>
<dbReference type="PANTHER" id="PTHR30213">
    <property type="entry name" value="INNER MEMBRANE PROTEIN YHJD"/>
    <property type="match status" value="1"/>
</dbReference>
<feature type="transmembrane region" description="Helical" evidence="7">
    <location>
        <begin position="242"/>
        <end position="267"/>
    </location>
</feature>